<dbReference type="AlphaFoldDB" id="A0A7R8WFA7"/>
<organism evidence="1">
    <name type="scientific">Cyprideis torosa</name>
    <dbReference type="NCBI Taxonomy" id="163714"/>
    <lineage>
        <taxon>Eukaryota</taxon>
        <taxon>Metazoa</taxon>
        <taxon>Ecdysozoa</taxon>
        <taxon>Arthropoda</taxon>
        <taxon>Crustacea</taxon>
        <taxon>Oligostraca</taxon>
        <taxon>Ostracoda</taxon>
        <taxon>Podocopa</taxon>
        <taxon>Podocopida</taxon>
        <taxon>Cytherocopina</taxon>
        <taxon>Cytheroidea</taxon>
        <taxon>Cytherideidae</taxon>
        <taxon>Cyprideis</taxon>
    </lineage>
</organism>
<gene>
    <name evidence="1" type="ORF">CTOB1V02_LOCUS8480</name>
</gene>
<proteinExistence type="predicted"/>
<accession>A0A7R8WFA7</accession>
<dbReference type="EMBL" id="OB662832">
    <property type="protein sequence ID" value="CAD7230622.1"/>
    <property type="molecule type" value="Genomic_DNA"/>
</dbReference>
<reference evidence="1" key="1">
    <citation type="submission" date="2020-11" db="EMBL/GenBank/DDBJ databases">
        <authorList>
            <person name="Tran Van P."/>
        </authorList>
    </citation>
    <scope>NUCLEOTIDE SEQUENCE</scope>
</reference>
<name>A0A7R8WFA7_9CRUS</name>
<protein>
    <submittedName>
        <fullName evidence="1">Uncharacterized protein</fullName>
    </submittedName>
</protein>
<sequence>MVMLAGKEQKKERTVPTHAVITKELGAVRAVVPLTLGPRGGQSTVLPSRVSGITARTAPSSLVMTATVLLLSCHTVSWRRAAVSTIGPTPWDFSVSSSCRNASSIPEDTSEQDPQFVTSFLGCTALRETVEMVHGIGAPVYLWESHMWYPGQYESQGRRQRDKRGCRHGSFACRFKKDK</sequence>
<evidence type="ECO:0000313" key="1">
    <source>
        <dbReference type="EMBL" id="CAD7230622.1"/>
    </source>
</evidence>